<feature type="DNA-binding region" description="OmpR/PhoB-type" evidence="7">
    <location>
        <begin position="147"/>
        <end position="241"/>
    </location>
</feature>
<reference evidence="10 11" key="1">
    <citation type="journal article" date="2012" name="BMC Genomics">
        <title>Complete genome sequence of Saccharothrix espanaensis DSM 44229T and comparison to the other completely sequenced Pseudonocardiaceae.</title>
        <authorList>
            <person name="Strobel T."/>
            <person name="Al-Dilaimi A."/>
            <person name="Blom J."/>
            <person name="Gessner A."/>
            <person name="Kalinowski J."/>
            <person name="Luzhetska M."/>
            <person name="Puhler A."/>
            <person name="Szczepanowski R."/>
            <person name="Bechthold A."/>
            <person name="Ruckert C."/>
        </authorList>
    </citation>
    <scope>NUCLEOTIDE SEQUENCE [LARGE SCALE GENOMIC DNA]</scope>
    <source>
        <strain evidence="11">ATCC 51144 / DSM 44229 / JCM 9112 / NBRC 15066 / NRRL 15764</strain>
    </source>
</reference>
<evidence type="ECO:0000256" key="5">
    <source>
        <dbReference type="ARBA" id="ARBA00023163"/>
    </source>
</evidence>
<evidence type="ECO:0000256" key="3">
    <source>
        <dbReference type="ARBA" id="ARBA00023015"/>
    </source>
</evidence>
<dbReference type="STRING" id="1179773.BN6_74520"/>
<dbReference type="CDD" id="cd17574">
    <property type="entry name" value="REC_OmpR"/>
    <property type="match status" value="1"/>
</dbReference>
<evidence type="ECO:0000259" key="9">
    <source>
        <dbReference type="PROSITE" id="PS51755"/>
    </source>
</evidence>
<dbReference type="SUPFAM" id="SSF52172">
    <property type="entry name" value="CheY-like"/>
    <property type="match status" value="1"/>
</dbReference>
<dbReference type="InterPro" id="IPR036388">
    <property type="entry name" value="WH-like_DNA-bd_sf"/>
</dbReference>
<keyword evidence="3" id="KW-0805">Transcription regulation</keyword>
<dbReference type="AlphaFoldDB" id="K0KD20"/>
<dbReference type="Gene3D" id="3.40.50.2300">
    <property type="match status" value="1"/>
</dbReference>
<keyword evidence="4 7" id="KW-0238">DNA-binding</keyword>
<evidence type="ECO:0000256" key="4">
    <source>
        <dbReference type="ARBA" id="ARBA00023125"/>
    </source>
</evidence>
<evidence type="ECO:0000313" key="10">
    <source>
        <dbReference type="EMBL" id="CCH34679.1"/>
    </source>
</evidence>
<dbReference type="eggNOG" id="COG0745">
    <property type="taxonomic scope" value="Bacteria"/>
</dbReference>
<dbReference type="SMART" id="SM00862">
    <property type="entry name" value="Trans_reg_C"/>
    <property type="match status" value="1"/>
</dbReference>
<evidence type="ECO:0000313" key="11">
    <source>
        <dbReference type="Proteomes" id="UP000006281"/>
    </source>
</evidence>
<accession>K0KD20</accession>
<dbReference type="GO" id="GO:0006355">
    <property type="term" value="P:regulation of DNA-templated transcription"/>
    <property type="evidence" value="ECO:0007669"/>
    <property type="project" value="InterPro"/>
</dbReference>
<name>K0KD20_SACES</name>
<dbReference type="PROSITE" id="PS51755">
    <property type="entry name" value="OMPR_PHOB"/>
    <property type="match status" value="1"/>
</dbReference>
<dbReference type="Pfam" id="PF00072">
    <property type="entry name" value="Response_reg"/>
    <property type="match status" value="1"/>
</dbReference>
<dbReference type="FunFam" id="3.40.50.2300:FF:000001">
    <property type="entry name" value="DNA-binding response regulator PhoB"/>
    <property type="match status" value="1"/>
</dbReference>
<dbReference type="SUPFAM" id="SSF46894">
    <property type="entry name" value="C-terminal effector domain of the bipartite response regulators"/>
    <property type="match status" value="1"/>
</dbReference>
<dbReference type="EMBL" id="HE804045">
    <property type="protein sequence ID" value="CCH34679.1"/>
    <property type="molecule type" value="Genomic_DNA"/>
</dbReference>
<gene>
    <name evidence="10" type="ordered locus">BN6_74520</name>
</gene>
<evidence type="ECO:0000256" key="6">
    <source>
        <dbReference type="PROSITE-ProRule" id="PRU00169"/>
    </source>
</evidence>
<dbReference type="HOGENOM" id="CLU_000445_30_4_11"/>
<dbReference type="Gene3D" id="6.10.250.690">
    <property type="match status" value="1"/>
</dbReference>
<dbReference type="KEGG" id="sesp:BN6_74520"/>
<dbReference type="InterPro" id="IPR011006">
    <property type="entry name" value="CheY-like_superfamily"/>
</dbReference>
<evidence type="ECO:0000256" key="2">
    <source>
        <dbReference type="ARBA" id="ARBA00023012"/>
    </source>
</evidence>
<dbReference type="PROSITE" id="PS50110">
    <property type="entry name" value="RESPONSE_REGULATORY"/>
    <property type="match status" value="1"/>
</dbReference>
<dbReference type="CDD" id="cd00383">
    <property type="entry name" value="trans_reg_C"/>
    <property type="match status" value="1"/>
</dbReference>
<feature type="domain" description="Response regulatory" evidence="8">
    <location>
        <begin position="26"/>
        <end position="137"/>
    </location>
</feature>
<dbReference type="PANTHER" id="PTHR48111:SF4">
    <property type="entry name" value="DNA-BINDING DUAL TRANSCRIPTIONAL REGULATOR OMPR"/>
    <property type="match status" value="1"/>
</dbReference>
<keyword evidence="11" id="KW-1185">Reference proteome</keyword>
<proteinExistence type="predicted"/>
<protein>
    <submittedName>
        <fullName evidence="10">Two-component system, response regulator of the winged helix family</fullName>
    </submittedName>
</protein>
<dbReference type="InterPro" id="IPR001867">
    <property type="entry name" value="OmpR/PhoB-type_DNA-bd"/>
</dbReference>
<dbReference type="GO" id="GO:0000976">
    <property type="term" value="F:transcription cis-regulatory region binding"/>
    <property type="evidence" value="ECO:0007669"/>
    <property type="project" value="TreeGrafter"/>
</dbReference>
<evidence type="ECO:0000259" key="8">
    <source>
        <dbReference type="PROSITE" id="PS50110"/>
    </source>
</evidence>
<dbReference type="GO" id="GO:0005829">
    <property type="term" value="C:cytosol"/>
    <property type="evidence" value="ECO:0007669"/>
    <property type="project" value="TreeGrafter"/>
</dbReference>
<organism evidence="10 11">
    <name type="scientific">Saccharothrix espanaensis (strain ATCC 51144 / DSM 44229 / JCM 9112 / NBRC 15066 / NRRL 15764)</name>
    <dbReference type="NCBI Taxonomy" id="1179773"/>
    <lineage>
        <taxon>Bacteria</taxon>
        <taxon>Bacillati</taxon>
        <taxon>Actinomycetota</taxon>
        <taxon>Actinomycetes</taxon>
        <taxon>Pseudonocardiales</taxon>
        <taxon>Pseudonocardiaceae</taxon>
        <taxon>Saccharothrix</taxon>
    </lineage>
</organism>
<dbReference type="Gene3D" id="1.10.10.10">
    <property type="entry name" value="Winged helix-like DNA-binding domain superfamily/Winged helix DNA-binding domain"/>
    <property type="match status" value="1"/>
</dbReference>
<sequence>MSPQDVHNSPRSSPPVGHRVVGMTRRVLVVEDDLTIASSVAARLRAEGFDVDLAHDGPSAVAKAGNADLVVLDVMLPGFDGLEVCRRIQAERPVPVLMLTARGDETDLLVGLAVGADDYLTKPFSIRELAARVHALLRRVERSAAPPTRISVADVEIDLAERRVLRAGEEAHLTPTEFELLVHLAERPRAVQSRERLLSAVWGWPDGTGTRTVDSHIKALRRKLGTDLIRTVHGVGYALEVPR</sequence>
<keyword evidence="1 6" id="KW-0597">Phosphoprotein</keyword>
<keyword evidence="2" id="KW-0902">Two-component regulatory system</keyword>
<dbReference type="Pfam" id="PF00486">
    <property type="entry name" value="Trans_reg_C"/>
    <property type="match status" value="1"/>
</dbReference>
<feature type="domain" description="OmpR/PhoB-type" evidence="9">
    <location>
        <begin position="147"/>
        <end position="241"/>
    </location>
</feature>
<feature type="modified residue" description="4-aspartylphosphate" evidence="6">
    <location>
        <position position="73"/>
    </location>
</feature>
<dbReference type="InterPro" id="IPR039420">
    <property type="entry name" value="WalR-like"/>
</dbReference>
<dbReference type="Proteomes" id="UP000006281">
    <property type="component" value="Chromosome"/>
</dbReference>
<dbReference type="PANTHER" id="PTHR48111">
    <property type="entry name" value="REGULATOR OF RPOS"/>
    <property type="match status" value="1"/>
</dbReference>
<keyword evidence="5" id="KW-0804">Transcription</keyword>
<dbReference type="PATRIC" id="fig|1179773.3.peg.7527"/>
<dbReference type="BioCyc" id="SESP1179773:BN6_RS36005-MONOMER"/>
<dbReference type="GO" id="GO:0032993">
    <property type="term" value="C:protein-DNA complex"/>
    <property type="evidence" value="ECO:0007669"/>
    <property type="project" value="TreeGrafter"/>
</dbReference>
<evidence type="ECO:0000256" key="1">
    <source>
        <dbReference type="ARBA" id="ARBA00022553"/>
    </source>
</evidence>
<dbReference type="GO" id="GO:0000156">
    <property type="term" value="F:phosphorelay response regulator activity"/>
    <property type="evidence" value="ECO:0007669"/>
    <property type="project" value="TreeGrafter"/>
</dbReference>
<dbReference type="InterPro" id="IPR016032">
    <property type="entry name" value="Sig_transdc_resp-reg_C-effctor"/>
</dbReference>
<dbReference type="InterPro" id="IPR001789">
    <property type="entry name" value="Sig_transdc_resp-reg_receiver"/>
</dbReference>
<dbReference type="SMART" id="SM00448">
    <property type="entry name" value="REC"/>
    <property type="match status" value="1"/>
</dbReference>
<evidence type="ECO:0000256" key="7">
    <source>
        <dbReference type="PROSITE-ProRule" id="PRU01091"/>
    </source>
</evidence>